<comment type="caution">
    <text evidence="2">The sequence shown here is derived from an EMBL/GenBank/DDBJ whole genome shotgun (WGS) entry which is preliminary data.</text>
</comment>
<sequence length="222" mass="24104">MYTHIAVAAAQGVTNVPLTSTFLSSAPAIGRAQVSLPAVFSTPIATHASDQLSRDALGDGAPLVEDGVSTPARDVSWQEYQRVCANEATLRENVETLKALALQLAVQLNRSQEEVQLLTRSSSTLQLPRKAVQDSAADPETTAGDAMTRNAKEKKAVVEAETAKQELFDVVAHKDRIINALQQRLATQETRFCTLIDDLVREKDATIERLAVELDLAKRLTN</sequence>
<reference evidence="2 3" key="1">
    <citation type="submission" date="2015-07" db="EMBL/GenBank/DDBJ databases">
        <title>High-quality genome of monoxenous trypanosomatid Leptomonas pyrrhocoris.</title>
        <authorList>
            <person name="Flegontov P."/>
            <person name="Butenko A."/>
            <person name="Firsov S."/>
            <person name="Vlcek C."/>
            <person name="Logacheva M.D."/>
            <person name="Field M."/>
            <person name="Filatov D."/>
            <person name="Flegontova O."/>
            <person name="Gerasimov E."/>
            <person name="Jackson A.P."/>
            <person name="Kelly S."/>
            <person name="Opperdoes F."/>
            <person name="O'Reilly A."/>
            <person name="Votypka J."/>
            <person name="Yurchenko V."/>
            <person name="Lukes J."/>
        </authorList>
    </citation>
    <scope>NUCLEOTIDE SEQUENCE [LARGE SCALE GENOMIC DNA]</scope>
    <source>
        <strain evidence="2">H10</strain>
    </source>
</reference>
<dbReference type="OrthoDB" id="10575014at2759"/>
<name>A0A0N0DWC4_LEPPY</name>
<evidence type="ECO:0000313" key="2">
    <source>
        <dbReference type="EMBL" id="KPA81591.1"/>
    </source>
</evidence>
<dbReference type="GeneID" id="26904218"/>
<dbReference type="EMBL" id="LGTL01000006">
    <property type="protein sequence ID" value="KPA81591.1"/>
    <property type="molecule type" value="Genomic_DNA"/>
</dbReference>
<feature type="region of interest" description="Disordered" evidence="1">
    <location>
        <begin position="128"/>
        <end position="150"/>
    </location>
</feature>
<gene>
    <name evidence="2" type="ORF">ABB37_03927</name>
</gene>
<evidence type="ECO:0000256" key="1">
    <source>
        <dbReference type="SAM" id="MobiDB-lite"/>
    </source>
</evidence>
<accession>A0A0N0DWC4</accession>
<keyword evidence="3" id="KW-1185">Reference proteome</keyword>
<dbReference type="AlphaFoldDB" id="A0A0N0DWC4"/>
<dbReference type="Proteomes" id="UP000037923">
    <property type="component" value="Unassembled WGS sequence"/>
</dbReference>
<dbReference type="RefSeq" id="XP_015660030.1">
    <property type="nucleotide sequence ID" value="XM_015801410.1"/>
</dbReference>
<dbReference type="OMA" id="VCANEAT"/>
<evidence type="ECO:0000313" key="3">
    <source>
        <dbReference type="Proteomes" id="UP000037923"/>
    </source>
</evidence>
<proteinExistence type="predicted"/>
<dbReference type="VEuPathDB" id="TriTrypDB:LpyrH10_06_2970"/>
<organism evidence="2 3">
    <name type="scientific">Leptomonas pyrrhocoris</name>
    <name type="common">Firebug parasite</name>
    <dbReference type="NCBI Taxonomy" id="157538"/>
    <lineage>
        <taxon>Eukaryota</taxon>
        <taxon>Discoba</taxon>
        <taxon>Euglenozoa</taxon>
        <taxon>Kinetoplastea</taxon>
        <taxon>Metakinetoplastina</taxon>
        <taxon>Trypanosomatida</taxon>
        <taxon>Trypanosomatidae</taxon>
        <taxon>Leishmaniinae</taxon>
        <taxon>Leptomonas</taxon>
    </lineage>
</organism>
<protein>
    <submittedName>
        <fullName evidence="2">Uncharacterized protein</fullName>
    </submittedName>
</protein>